<proteinExistence type="predicted"/>
<evidence type="ECO:0000313" key="2">
    <source>
        <dbReference type="Proteomes" id="UP001190700"/>
    </source>
</evidence>
<gene>
    <name evidence="1" type="ORF">CYMTET_51630</name>
</gene>
<dbReference type="PANTHER" id="PTHR36897:SF2">
    <property type="entry name" value="OS10G0350800 PROTEIN"/>
    <property type="match status" value="1"/>
</dbReference>
<evidence type="ECO:0000313" key="1">
    <source>
        <dbReference type="EMBL" id="KAK3238355.1"/>
    </source>
</evidence>
<protein>
    <submittedName>
        <fullName evidence="1">Uncharacterized protein</fullName>
    </submittedName>
</protein>
<dbReference type="PANTHER" id="PTHR36897">
    <property type="entry name" value="OS10G0351100-LIKE PROTEIN"/>
    <property type="match status" value="1"/>
</dbReference>
<sequence>MSSKHPCFKAKRPSIRSITCRMAATPLICLSEASTTSQAITLLEIQEAAESRGLSITHKTLGPFFRVVCRVAGDEDESQTNVIGLGTGFYAPWFGILHFDELRIYNSRLKMLPSGSKARSTFGVGILLGGAAVSYGYEIGCRKAELLAIKDNEQCAQARPFPRCEAFAGRRVSALRHDVVKPRSQCTKHVPATLVLVIQTSGRKYLIGAAPRRSTNGRLVIAGESLTNTESPTGFPTDDAYD</sequence>
<dbReference type="EMBL" id="LGRX02034245">
    <property type="protein sequence ID" value="KAK3238355.1"/>
    <property type="molecule type" value="Genomic_DNA"/>
</dbReference>
<reference evidence="1 2" key="1">
    <citation type="journal article" date="2015" name="Genome Biol. Evol.">
        <title>Comparative Genomics of a Bacterivorous Green Alga Reveals Evolutionary Causalities and Consequences of Phago-Mixotrophic Mode of Nutrition.</title>
        <authorList>
            <person name="Burns J.A."/>
            <person name="Paasch A."/>
            <person name="Narechania A."/>
            <person name="Kim E."/>
        </authorList>
    </citation>
    <scope>NUCLEOTIDE SEQUENCE [LARGE SCALE GENOMIC DNA]</scope>
    <source>
        <strain evidence="1 2">PLY_AMNH</strain>
    </source>
</reference>
<organism evidence="1 2">
    <name type="scientific">Cymbomonas tetramitiformis</name>
    <dbReference type="NCBI Taxonomy" id="36881"/>
    <lineage>
        <taxon>Eukaryota</taxon>
        <taxon>Viridiplantae</taxon>
        <taxon>Chlorophyta</taxon>
        <taxon>Pyramimonadophyceae</taxon>
        <taxon>Pyramimonadales</taxon>
        <taxon>Pyramimonadaceae</taxon>
        <taxon>Cymbomonas</taxon>
    </lineage>
</organism>
<name>A0AAE0BM49_9CHLO</name>
<accession>A0AAE0BM49</accession>
<comment type="caution">
    <text evidence="1">The sequence shown here is derived from an EMBL/GenBank/DDBJ whole genome shotgun (WGS) entry which is preliminary data.</text>
</comment>
<keyword evidence="2" id="KW-1185">Reference proteome</keyword>
<dbReference type="Proteomes" id="UP001190700">
    <property type="component" value="Unassembled WGS sequence"/>
</dbReference>
<dbReference type="AlphaFoldDB" id="A0AAE0BM49"/>